<dbReference type="PROSITE" id="PS50825">
    <property type="entry name" value="HYR"/>
    <property type="match status" value="1"/>
</dbReference>
<keyword evidence="2" id="KW-0732">Signal</keyword>
<keyword evidence="5" id="KW-1185">Reference proteome</keyword>
<dbReference type="Pfam" id="PF02494">
    <property type="entry name" value="HYR"/>
    <property type="match status" value="3"/>
</dbReference>
<dbReference type="AlphaFoldDB" id="A0A835Y876"/>
<dbReference type="PANTHER" id="PTHR24273">
    <property type="entry name" value="FI04643P-RELATED"/>
    <property type="match status" value="1"/>
</dbReference>
<feature type="chain" id="PRO_5032784171" description="HYR domain-containing protein" evidence="2">
    <location>
        <begin position="26"/>
        <end position="656"/>
    </location>
</feature>
<evidence type="ECO:0000313" key="4">
    <source>
        <dbReference type="EMBL" id="KAG2496568.1"/>
    </source>
</evidence>
<keyword evidence="1" id="KW-0677">Repeat</keyword>
<dbReference type="PANTHER" id="PTHR24273:SF32">
    <property type="entry name" value="HYALIN"/>
    <property type="match status" value="1"/>
</dbReference>
<reference evidence="4" key="1">
    <citation type="journal article" date="2020" name="bioRxiv">
        <title>Comparative genomics of Chlamydomonas.</title>
        <authorList>
            <person name="Craig R.J."/>
            <person name="Hasan A.R."/>
            <person name="Ness R.W."/>
            <person name="Keightley P.D."/>
        </authorList>
    </citation>
    <scope>NUCLEOTIDE SEQUENCE</scope>
    <source>
        <strain evidence="4">CCAP 11/70</strain>
    </source>
</reference>
<proteinExistence type="predicted"/>
<accession>A0A835Y876</accession>
<sequence>MGPARWSLPAALLLLLALAAGGAEAQDITPPYFMVSWNDLTFEATSSAGAFVDFSSQVSAADDSADTFVVTCTPAKFTLFPMGNTSVECTATDSSGNQAYEQFVITVVDTTPPTLDIPPSPLTIEANAIRGAYVQWEGRVNATDLIDAAPEVECDSPSGGGFLPMGTSTVNCTATDEAGNAAWAMFDVQVVDTTLPVFFPVDYTMEANVFAGALVNATDLARGTVLDIADPDPVVSCDPPAGILFALGSTTNVSCTVTDASGNQANATFQVLVVRTLPCPGGAAADAAGYLFHQGTDVDTGNSTVDLVCFFHGGAGSESVADLGEMCDSTPECAAFTVRRNSTTAAAAVEICLVVISNGTTPAELALTSDTQPFMFQSCMGIYVRNDVQTGPSSPNGTATNSGSSCSPAVLVFNETAGPTSGHLTSDYGLIPGSDAFAAFLPPRGPVPGGDPAAWLRPYESRTRCAWLFNAGINPGAYASGTTIVQATKLTVRFLSINSPFDRLEVWSLRSSITTPEQLNAVLTHLAANQSSISPEAAALLVNPTAPYAALSGLARDGNLLPIVMYGSFIMYLRTDTVGSAPGFWVEYETQPSSGHLGEMNTQIHIQNDMYHDNSFSSLAVHGSGPCGRRLLFVQQPLFQQGIWVTDCRNDADPVV</sequence>
<dbReference type="EMBL" id="JAEHOE010000018">
    <property type="protein sequence ID" value="KAG2496568.1"/>
    <property type="molecule type" value="Genomic_DNA"/>
</dbReference>
<feature type="domain" description="HYR" evidence="3">
    <location>
        <begin position="108"/>
        <end position="192"/>
    </location>
</feature>
<feature type="signal peptide" evidence="2">
    <location>
        <begin position="1"/>
        <end position="25"/>
    </location>
</feature>
<dbReference type="InterPro" id="IPR003410">
    <property type="entry name" value="HYR_dom"/>
</dbReference>
<evidence type="ECO:0000256" key="1">
    <source>
        <dbReference type="ARBA" id="ARBA00022737"/>
    </source>
</evidence>
<evidence type="ECO:0000313" key="5">
    <source>
        <dbReference type="Proteomes" id="UP000612055"/>
    </source>
</evidence>
<evidence type="ECO:0000259" key="3">
    <source>
        <dbReference type="PROSITE" id="PS50825"/>
    </source>
</evidence>
<dbReference type="Proteomes" id="UP000612055">
    <property type="component" value="Unassembled WGS sequence"/>
</dbReference>
<name>A0A835Y876_9CHLO</name>
<comment type="caution">
    <text evidence="4">The sequence shown here is derived from an EMBL/GenBank/DDBJ whole genome shotgun (WGS) entry which is preliminary data.</text>
</comment>
<evidence type="ECO:0000256" key="2">
    <source>
        <dbReference type="SAM" id="SignalP"/>
    </source>
</evidence>
<protein>
    <recommendedName>
        <fullName evidence="3">HYR domain-containing protein</fullName>
    </recommendedName>
</protein>
<gene>
    <name evidence="4" type="ORF">HYH03_005390</name>
</gene>
<dbReference type="OrthoDB" id="562082at2759"/>
<organism evidence="4 5">
    <name type="scientific">Edaphochlamys debaryana</name>
    <dbReference type="NCBI Taxonomy" id="47281"/>
    <lineage>
        <taxon>Eukaryota</taxon>
        <taxon>Viridiplantae</taxon>
        <taxon>Chlorophyta</taxon>
        <taxon>core chlorophytes</taxon>
        <taxon>Chlorophyceae</taxon>
        <taxon>CS clade</taxon>
        <taxon>Chlamydomonadales</taxon>
        <taxon>Chlamydomonadales incertae sedis</taxon>
        <taxon>Edaphochlamys</taxon>
    </lineage>
</organism>